<organism evidence="2">
    <name type="scientific">Populus davidiana</name>
    <dbReference type="NCBI Taxonomy" id="266767"/>
    <lineage>
        <taxon>Eukaryota</taxon>
        <taxon>Viridiplantae</taxon>
        <taxon>Streptophyta</taxon>
        <taxon>Embryophyta</taxon>
        <taxon>Tracheophyta</taxon>
        <taxon>Spermatophyta</taxon>
        <taxon>Magnoliopsida</taxon>
        <taxon>eudicotyledons</taxon>
        <taxon>Gunneridae</taxon>
        <taxon>Pentapetalae</taxon>
        <taxon>rosids</taxon>
        <taxon>fabids</taxon>
        <taxon>Malpighiales</taxon>
        <taxon>Salicaceae</taxon>
        <taxon>Saliceae</taxon>
        <taxon>Populus</taxon>
    </lineage>
</organism>
<dbReference type="InterPro" id="IPR050951">
    <property type="entry name" value="Retrovirus_Pol_polyprotein"/>
</dbReference>
<protein>
    <recommendedName>
        <fullName evidence="1">Integrase catalytic domain-containing protein</fullName>
    </recommendedName>
</protein>
<sequence>MGVNIFVNGGCNHYAIVDRFTKYGHFITLAHPFTAQEVAKFFLDHIYKFHGLPAMILTDRDRVFTSLFWRELFRHLGVKLLLSTFYHPQTDGQTERVNQCLETYLRCIIMHCPKKWNN</sequence>
<dbReference type="PROSITE" id="PS50994">
    <property type="entry name" value="INTEGRASE"/>
    <property type="match status" value="1"/>
</dbReference>
<dbReference type="InterPro" id="IPR036397">
    <property type="entry name" value="RNaseH_sf"/>
</dbReference>
<dbReference type="AlphaFoldDB" id="A0A6M2FAR0"/>
<evidence type="ECO:0000313" key="2">
    <source>
        <dbReference type="EMBL" id="NUU93336.1"/>
    </source>
</evidence>
<feature type="domain" description="Integrase catalytic" evidence="1">
    <location>
        <begin position="1"/>
        <end position="118"/>
    </location>
</feature>
<reference evidence="2" key="1">
    <citation type="submission" date="2020-03" db="EMBL/GenBank/DDBJ databases">
        <authorList>
            <person name="Zhang R."/>
        </authorList>
    </citation>
    <scope>NUCLEOTIDE SEQUENCE</scope>
</reference>
<dbReference type="InterPro" id="IPR001584">
    <property type="entry name" value="Integrase_cat-core"/>
</dbReference>
<dbReference type="Gene3D" id="3.30.420.10">
    <property type="entry name" value="Ribonuclease H-like superfamily/Ribonuclease H"/>
    <property type="match status" value="1"/>
</dbReference>
<dbReference type="EMBL" id="GILB01013003">
    <property type="protein sequence ID" value="NUU93336.1"/>
    <property type="molecule type" value="Transcribed_RNA"/>
</dbReference>
<accession>A0A6M2FAR0</accession>
<proteinExistence type="predicted"/>
<dbReference type="PANTHER" id="PTHR37984:SF5">
    <property type="entry name" value="PROTEIN NYNRIN-LIKE"/>
    <property type="match status" value="1"/>
</dbReference>
<dbReference type="SUPFAM" id="SSF53098">
    <property type="entry name" value="Ribonuclease H-like"/>
    <property type="match status" value="1"/>
</dbReference>
<dbReference type="GO" id="GO:0003676">
    <property type="term" value="F:nucleic acid binding"/>
    <property type="evidence" value="ECO:0007669"/>
    <property type="project" value="InterPro"/>
</dbReference>
<evidence type="ECO:0000259" key="1">
    <source>
        <dbReference type="PROSITE" id="PS50994"/>
    </source>
</evidence>
<dbReference type="PANTHER" id="PTHR37984">
    <property type="entry name" value="PROTEIN CBG26694"/>
    <property type="match status" value="1"/>
</dbReference>
<dbReference type="InterPro" id="IPR012337">
    <property type="entry name" value="RNaseH-like_sf"/>
</dbReference>
<name>A0A6M2FAR0_9ROSI</name>
<dbReference type="GO" id="GO:0015074">
    <property type="term" value="P:DNA integration"/>
    <property type="evidence" value="ECO:0007669"/>
    <property type="project" value="InterPro"/>
</dbReference>